<keyword evidence="2" id="KW-0808">Transferase</keyword>
<dbReference type="SUPFAM" id="SSF52540">
    <property type="entry name" value="P-loop containing nucleoside triphosphate hydrolases"/>
    <property type="match status" value="1"/>
</dbReference>
<dbReference type="EMBL" id="KE525003">
    <property type="protein sequence ID" value="KFB40172.1"/>
    <property type="molecule type" value="Genomic_DNA"/>
</dbReference>
<dbReference type="PANTHER" id="PTHR11783">
    <property type="entry name" value="SULFOTRANSFERASE SULT"/>
    <property type="match status" value="1"/>
</dbReference>
<dbReference type="VEuPathDB" id="VectorBase:ASIS008801"/>
<sequence>MTFPFSIDFVEDRLNAQLMRDFHGERTGFVQVGDKRWFFPSGFKKHADSMYSFEARPNDTWIVTYPRSGTTWTAEMVWLMCNDVDFEQAKAVPLTQRVPFFEFYQFVHDEVKATLLKENEGNEEGRRFVEALARPPPLPQMTTPRIIKTHLPISLLPPSVFERKAKIIYVARNPADVVVSWYHLNRLYRTQGYVGDFETFYNYFERDLTSWSPYWSHIKEGWEVKGRDNVLFMFYEDMKRNLPDTIRKTAAFLDRTVTEEQIGAMCAHLDITNFRHNKAVQCEELRVVGVLKEGEQQFVRKGQVGCNDEMTEAIRRRIDEWSERNLSDTDIRFPEH</sequence>
<dbReference type="EMBL" id="ATLV01015189">
    <property type="status" value="NOT_ANNOTATED_CDS"/>
    <property type="molecule type" value="Genomic_DNA"/>
</dbReference>
<evidence type="ECO:0000313" key="6">
    <source>
        <dbReference type="Proteomes" id="UP000030765"/>
    </source>
</evidence>
<proteinExistence type="inferred from homology"/>
<dbReference type="GO" id="GO:0008146">
    <property type="term" value="F:sulfotransferase activity"/>
    <property type="evidence" value="ECO:0007669"/>
    <property type="project" value="InterPro"/>
</dbReference>
<feature type="domain" description="Sulfotransferase" evidence="3">
    <location>
        <begin position="57"/>
        <end position="329"/>
    </location>
</feature>
<dbReference type="Gene3D" id="3.40.50.300">
    <property type="entry name" value="P-loop containing nucleotide triphosphate hydrolases"/>
    <property type="match status" value="1"/>
</dbReference>
<name>A0A084VQC8_ANOSI</name>
<dbReference type="EnsemblMetazoa" id="ASIC007712-RA">
    <property type="protein sequence ID" value="ASIC007712-PA"/>
    <property type="gene ID" value="ASIC007712"/>
</dbReference>
<reference evidence="5" key="2">
    <citation type="submission" date="2020-05" db="UniProtKB">
        <authorList>
            <consortium name="EnsemblMetazoa"/>
        </authorList>
    </citation>
    <scope>IDENTIFICATION</scope>
</reference>
<gene>
    <name evidence="4" type="ORF">ZHAS_00007712</name>
</gene>
<dbReference type="AlphaFoldDB" id="A0A084VQC8"/>
<dbReference type="InterPro" id="IPR027417">
    <property type="entry name" value="P-loop_NTPase"/>
</dbReference>
<dbReference type="OMA" id="ANDWIQQ"/>
<reference evidence="4 6" key="1">
    <citation type="journal article" date="2014" name="BMC Genomics">
        <title>Genome sequence of Anopheles sinensis provides insight into genetics basis of mosquito competence for malaria parasites.</title>
        <authorList>
            <person name="Zhou D."/>
            <person name="Zhang D."/>
            <person name="Ding G."/>
            <person name="Shi L."/>
            <person name="Hou Q."/>
            <person name="Ye Y."/>
            <person name="Xu Y."/>
            <person name="Zhou H."/>
            <person name="Xiong C."/>
            <person name="Li S."/>
            <person name="Yu J."/>
            <person name="Hong S."/>
            <person name="Yu X."/>
            <person name="Zou P."/>
            <person name="Chen C."/>
            <person name="Chang X."/>
            <person name="Wang W."/>
            <person name="Lv Y."/>
            <person name="Sun Y."/>
            <person name="Ma L."/>
            <person name="Shen B."/>
            <person name="Zhu C."/>
        </authorList>
    </citation>
    <scope>NUCLEOTIDE SEQUENCE [LARGE SCALE GENOMIC DNA]</scope>
</reference>
<dbReference type="InterPro" id="IPR000863">
    <property type="entry name" value="Sulfotransferase_dom"/>
</dbReference>
<dbReference type="OrthoDB" id="205623at2759"/>
<evidence type="ECO:0000313" key="4">
    <source>
        <dbReference type="EMBL" id="KFB40172.1"/>
    </source>
</evidence>
<keyword evidence="6" id="KW-1185">Reference proteome</keyword>
<comment type="similarity">
    <text evidence="1">Belongs to the sulfotransferase 1 family.</text>
</comment>
<evidence type="ECO:0000259" key="3">
    <source>
        <dbReference type="Pfam" id="PF00685"/>
    </source>
</evidence>
<dbReference type="VEuPathDB" id="VectorBase:ASIC007712"/>
<evidence type="ECO:0000313" key="5">
    <source>
        <dbReference type="EnsemblMetazoa" id="ASIC007712-PA"/>
    </source>
</evidence>
<protein>
    <submittedName>
        <fullName evidence="4">AGAP001425-PA-like protein</fullName>
    </submittedName>
</protein>
<dbReference type="Proteomes" id="UP000030765">
    <property type="component" value="Unassembled WGS sequence"/>
</dbReference>
<dbReference type="STRING" id="74873.A0A084VQC8"/>
<organism evidence="4">
    <name type="scientific">Anopheles sinensis</name>
    <name type="common">Mosquito</name>
    <dbReference type="NCBI Taxonomy" id="74873"/>
    <lineage>
        <taxon>Eukaryota</taxon>
        <taxon>Metazoa</taxon>
        <taxon>Ecdysozoa</taxon>
        <taxon>Arthropoda</taxon>
        <taxon>Hexapoda</taxon>
        <taxon>Insecta</taxon>
        <taxon>Pterygota</taxon>
        <taxon>Neoptera</taxon>
        <taxon>Endopterygota</taxon>
        <taxon>Diptera</taxon>
        <taxon>Nematocera</taxon>
        <taxon>Culicoidea</taxon>
        <taxon>Culicidae</taxon>
        <taxon>Anophelinae</taxon>
        <taxon>Anopheles</taxon>
    </lineage>
</organism>
<evidence type="ECO:0000256" key="1">
    <source>
        <dbReference type="ARBA" id="ARBA00005771"/>
    </source>
</evidence>
<evidence type="ECO:0000256" key="2">
    <source>
        <dbReference type="ARBA" id="ARBA00022679"/>
    </source>
</evidence>
<dbReference type="Pfam" id="PF00685">
    <property type="entry name" value="Sulfotransfer_1"/>
    <property type="match status" value="1"/>
</dbReference>
<accession>A0A084VQC8</accession>